<gene>
    <name evidence="1" type="ORF">UFOPK2254_00970</name>
    <name evidence="2" type="ORF">UFOPK3707_00528</name>
    <name evidence="3" type="ORF">UFOPK4265_00615</name>
</gene>
<sequence length="62" mass="6295">MTTGIGRRITKRAVDAQRPSLFGMIALLRTTPLSILCPSIAKIAGSGISAPATASATTDVPA</sequence>
<protein>
    <submittedName>
        <fullName evidence="1">Unannotated protein</fullName>
    </submittedName>
</protein>
<organism evidence="1">
    <name type="scientific">freshwater metagenome</name>
    <dbReference type="NCBI Taxonomy" id="449393"/>
    <lineage>
        <taxon>unclassified sequences</taxon>
        <taxon>metagenomes</taxon>
        <taxon>ecological metagenomes</taxon>
    </lineage>
</organism>
<proteinExistence type="predicted"/>
<evidence type="ECO:0000313" key="3">
    <source>
        <dbReference type="EMBL" id="CAB5050108.1"/>
    </source>
</evidence>
<accession>A0A6J6LWU2</accession>
<dbReference type="EMBL" id="CAFBQK010000063">
    <property type="protein sequence ID" value="CAB5050108.1"/>
    <property type="molecule type" value="Genomic_DNA"/>
</dbReference>
<evidence type="ECO:0000313" key="1">
    <source>
        <dbReference type="EMBL" id="CAB4664905.1"/>
    </source>
</evidence>
<reference evidence="1" key="1">
    <citation type="submission" date="2020-05" db="EMBL/GenBank/DDBJ databases">
        <authorList>
            <person name="Chiriac C."/>
            <person name="Salcher M."/>
            <person name="Ghai R."/>
            <person name="Kavagutti S V."/>
        </authorList>
    </citation>
    <scope>NUCLEOTIDE SEQUENCE</scope>
</reference>
<dbReference type="EMBL" id="CAFBMY010000063">
    <property type="protein sequence ID" value="CAB4924425.1"/>
    <property type="molecule type" value="Genomic_DNA"/>
</dbReference>
<evidence type="ECO:0000313" key="2">
    <source>
        <dbReference type="EMBL" id="CAB4924425.1"/>
    </source>
</evidence>
<dbReference type="EMBL" id="CAEZWO010000096">
    <property type="protein sequence ID" value="CAB4664905.1"/>
    <property type="molecule type" value="Genomic_DNA"/>
</dbReference>
<dbReference type="AlphaFoldDB" id="A0A6J6LWU2"/>
<name>A0A6J6LWU2_9ZZZZ</name>